<proteinExistence type="predicted"/>
<keyword evidence="2" id="KW-1185">Reference proteome</keyword>
<name>A0A915L5U3_ROMCU</name>
<keyword evidence="1" id="KW-0812">Transmembrane</keyword>
<organism evidence="2 3">
    <name type="scientific">Romanomermis culicivorax</name>
    <name type="common">Nematode worm</name>
    <dbReference type="NCBI Taxonomy" id="13658"/>
    <lineage>
        <taxon>Eukaryota</taxon>
        <taxon>Metazoa</taxon>
        <taxon>Ecdysozoa</taxon>
        <taxon>Nematoda</taxon>
        <taxon>Enoplea</taxon>
        <taxon>Dorylaimia</taxon>
        <taxon>Mermithida</taxon>
        <taxon>Mermithoidea</taxon>
        <taxon>Mermithidae</taxon>
        <taxon>Romanomermis</taxon>
    </lineage>
</organism>
<accession>A0A915L5U3</accession>
<dbReference type="WBParaSite" id="nRc.2.0.1.t45893-RA">
    <property type="protein sequence ID" value="nRc.2.0.1.t45893-RA"/>
    <property type="gene ID" value="nRc.2.0.1.g45893"/>
</dbReference>
<evidence type="ECO:0000313" key="2">
    <source>
        <dbReference type="Proteomes" id="UP000887565"/>
    </source>
</evidence>
<protein>
    <submittedName>
        <fullName evidence="3">Uncharacterized protein</fullName>
    </submittedName>
</protein>
<keyword evidence="1" id="KW-0472">Membrane</keyword>
<dbReference type="AlphaFoldDB" id="A0A915L5U3"/>
<evidence type="ECO:0000256" key="1">
    <source>
        <dbReference type="SAM" id="Phobius"/>
    </source>
</evidence>
<sequence>MFNKEAERTFFIADNSLNPFNRTYKTKLFQRQRSNFMVILYFTILPIYLSFCPAYGPISDSSNSSDCR</sequence>
<dbReference type="Proteomes" id="UP000887565">
    <property type="component" value="Unplaced"/>
</dbReference>
<keyword evidence="1" id="KW-1133">Transmembrane helix</keyword>
<reference evidence="3" key="1">
    <citation type="submission" date="2022-11" db="UniProtKB">
        <authorList>
            <consortium name="WormBaseParasite"/>
        </authorList>
    </citation>
    <scope>IDENTIFICATION</scope>
</reference>
<evidence type="ECO:0000313" key="3">
    <source>
        <dbReference type="WBParaSite" id="nRc.2.0.1.t45893-RA"/>
    </source>
</evidence>
<feature type="transmembrane region" description="Helical" evidence="1">
    <location>
        <begin position="35"/>
        <end position="56"/>
    </location>
</feature>